<organism evidence="2 3">
    <name type="scientific">Colletotrichum abscissum</name>
    <dbReference type="NCBI Taxonomy" id="1671311"/>
    <lineage>
        <taxon>Eukaryota</taxon>
        <taxon>Fungi</taxon>
        <taxon>Dikarya</taxon>
        <taxon>Ascomycota</taxon>
        <taxon>Pezizomycotina</taxon>
        <taxon>Sordariomycetes</taxon>
        <taxon>Hypocreomycetidae</taxon>
        <taxon>Glomerellales</taxon>
        <taxon>Glomerellaceae</taxon>
        <taxon>Colletotrichum</taxon>
        <taxon>Colletotrichum acutatum species complex</taxon>
    </lineage>
</organism>
<feature type="region of interest" description="Disordered" evidence="1">
    <location>
        <begin position="63"/>
        <end position="85"/>
    </location>
</feature>
<accession>A0A9P9X0M5</accession>
<dbReference type="Proteomes" id="UP001056436">
    <property type="component" value="Unassembled WGS sequence"/>
</dbReference>
<feature type="region of interest" description="Disordered" evidence="1">
    <location>
        <begin position="1"/>
        <end position="25"/>
    </location>
</feature>
<proteinExistence type="predicted"/>
<gene>
    <name evidence="2" type="ORF">CABS02_14715</name>
</gene>
<feature type="compositionally biased region" description="Basic and acidic residues" evidence="1">
    <location>
        <begin position="1"/>
        <end position="11"/>
    </location>
</feature>
<evidence type="ECO:0000313" key="2">
    <source>
        <dbReference type="EMBL" id="KAI3529777.1"/>
    </source>
</evidence>
<sequence>MAEWDETNRKAPERKKQRVNPLERDPKDVVLCGNYELTQYSFLVKRHTYIDFDDEKETAHMKQNGGLYGQRGANGHGSSQLGILS</sequence>
<keyword evidence="3" id="KW-1185">Reference proteome</keyword>
<comment type="caution">
    <text evidence="2">The sequence shown here is derived from an EMBL/GenBank/DDBJ whole genome shotgun (WGS) entry which is preliminary data.</text>
</comment>
<name>A0A9P9X0M5_9PEZI</name>
<feature type="compositionally biased region" description="Gly residues" evidence="1">
    <location>
        <begin position="66"/>
        <end position="75"/>
    </location>
</feature>
<protein>
    <submittedName>
        <fullName evidence="2">Uncharacterized protein</fullName>
    </submittedName>
</protein>
<reference evidence="2" key="1">
    <citation type="submission" date="2019-01" db="EMBL/GenBank/DDBJ databases">
        <title>Colletotrichum abscissum LGMF1257.</title>
        <authorList>
            <person name="Baroncelli R."/>
        </authorList>
    </citation>
    <scope>NUCLEOTIDE SEQUENCE</scope>
    <source>
        <strain evidence="2">Ca142</strain>
    </source>
</reference>
<feature type="compositionally biased region" description="Polar residues" evidence="1">
    <location>
        <begin position="76"/>
        <end position="85"/>
    </location>
</feature>
<evidence type="ECO:0000256" key="1">
    <source>
        <dbReference type="SAM" id="MobiDB-lite"/>
    </source>
</evidence>
<evidence type="ECO:0000313" key="3">
    <source>
        <dbReference type="Proteomes" id="UP001056436"/>
    </source>
</evidence>
<dbReference type="AlphaFoldDB" id="A0A9P9X0M5"/>
<dbReference type="EMBL" id="SDAQ01000218">
    <property type="protein sequence ID" value="KAI3529777.1"/>
    <property type="molecule type" value="Genomic_DNA"/>
</dbReference>